<dbReference type="Proteomes" id="UP000886819">
    <property type="component" value="Unassembled WGS sequence"/>
</dbReference>
<sequence length="112" mass="12497">MQSNMAISPCDYPAHAYWQWRLPGQGSAHEKKHARRRARKPAFMHGPPCSGCAWIQGRLQTGLAAMMDAGRRPFAGINRVQTNKKPKLSSIAQEKNDAYNIMVKAGEVFVCL</sequence>
<dbReference type="AlphaFoldDB" id="A0A9D0YUA9"/>
<comment type="caution">
    <text evidence="1">The sequence shown here is derived from an EMBL/GenBank/DDBJ whole genome shotgun (WGS) entry which is preliminary data.</text>
</comment>
<organism evidence="1 2">
    <name type="scientific">Candidatus Avichristensenella intestinipullorum</name>
    <dbReference type="NCBI Taxonomy" id="2840693"/>
    <lineage>
        <taxon>Bacteria</taxon>
        <taxon>Bacillati</taxon>
        <taxon>Bacillota</taxon>
        <taxon>Clostridia</taxon>
        <taxon>Candidatus Avichristensenella</taxon>
    </lineage>
</organism>
<reference evidence="1" key="1">
    <citation type="submission" date="2020-10" db="EMBL/GenBank/DDBJ databases">
        <authorList>
            <person name="Gilroy R."/>
        </authorList>
    </citation>
    <scope>NUCLEOTIDE SEQUENCE</scope>
    <source>
        <strain evidence="1">ChiHile30-977</strain>
    </source>
</reference>
<name>A0A9D0YUA9_9FIRM</name>
<evidence type="ECO:0000313" key="2">
    <source>
        <dbReference type="Proteomes" id="UP000886819"/>
    </source>
</evidence>
<proteinExistence type="predicted"/>
<gene>
    <name evidence="1" type="ORF">IAA66_01370</name>
</gene>
<dbReference type="EMBL" id="DVFI01000016">
    <property type="protein sequence ID" value="HIQ62219.1"/>
    <property type="molecule type" value="Genomic_DNA"/>
</dbReference>
<evidence type="ECO:0000313" key="1">
    <source>
        <dbReference type="EMBL" id="HIQ62219.1"/>
    </source>
</evidence>
<accession>A0A9D0YUA9</accession>
<protein>
    <submittedName>
        <fullName evidence="1">Uncharacterized protein</fullName>
    </submittedName>
</protein>
<reference evidence="1" key="2">
    <citation type="journal article" date="2021" name="PeerJ">
        <title>Extensive microbial diversity within the chicken gut microbiome revealed by metagenomics and culture.</title>
        <authorList>
            <person name="Gilroy R."/>
            <person name="Ravi A."/>
            <person name="Getino M."/>
            <person name="Pursley I."/>
            <person name="Horton D.L."/>
            <person name="Alikhan N.F."/>
            <person name="Baker D."/>
            <person name="Gharbi K."/>
            <person name="Hall N."/>
            <person name="Watson M."/>
            <person name="Adriaenssens E.M."/>
            <person name="Foster-Nyarko E."/>
            <person name="Jarju S."/>
            <person name="Secka A."/>
            <person name="Antonio M."/>
            <person name="Oren A."/>
            <person name="Chaudhuri R.R."/>
            <person name="La Ragione R."/>
            <person name="Hildebrand F."/>
            <person name="Pallen M.J."/>
        </authorList>
    </citation>
    <scope>NUCLEOTIDE SEQUENCE</scope>
    <source>
        <strain evidence="1">ChiHile30-977</strain>
    </source>
</reference>